<dbReference type="Proteomes" id="UP001341840">
    <property type="component" value="Unassembled WGS sequence"/>
</dbReference>
<organism evidence="2 3">
    <name type="scientific">Stylosanthes scabra</name>
    <dbReference type="NCBI Taxonomy" id="79078"/>
    <lineage>
        <taxon>Eukaryota</taxon>
        <taxon>Viridiplantae</taxon>
        <taxon>Streptophyta</taxon>
        <taxon>Embryophyta</taxon>
        <taxon>Tracheophyta</taxon>
        <taxon>Spermatophyta</taxon>
        <taxon>Magnoliopsida</taxon>
        <taxon>eudicotyledons</taxon>
        <taxon>Gunneridae</taxon>
        <taxon>Pentapetalae</taxon>
        <taxon>rosids</taxon>
        <taxon>fabids</taxon>
        <taxon>Fabales</taxon>
        <taxon>Fabaceae</taxon>
        <taxon>Papilionoideae</taxon>
        <taxon>50 kb inversion clade</taxon>
        <taxon>dalbergioids sensu lato</taxon>
        <taxon>Dalbergieae</taxon>
        <taxon>Pterocarpus clade</taxon>
        <taxon>Stylosanthes</taxon>
    </lineage>
</organism>
<name>A0ABU6V2W0_9FABA</name>
<keyword evidence="1" id="KW-1133">Transmembrane helix</keyword>
<sequence>MLFPSLLFGISSTLAMLVYLVLLHQLILIQVPYFSRFFGFQMLSAEDKLDGSSCLNAPFRFETEETCIAFSPHIARCALYLRFGQVVAIAVTSDFARKTSNEKEPVIVLLVVVFYSAVH</sequence>
<keyword evidence="1" id="KW-0812">Transmembrane</keyword>
<dbReference type="EMBL" id="JASCZI010151045">
    <property type="protein sequence ID" value="MED6167691.1"/>
    <property type="molecule type" value="Genomic_DNA"/>
</dbReference>
<gene>
    <name evidence="2" type="ORF">PIB30_005318</name>
</gene>
<accession>A0ABU6V2W0</accession>
<proteinExistence type="predicted"/>
<evidence type="ECO:0000313" key="2">
    <source>
        <dbReference type="EMBL" id="MED6167691.1"/>
    </source>
</evidence>
<keyword evidence="3" id="KW-1185">Reference proteome</keyword>
<comment type="caution">
    <text evidence="2">The sequence shown here is derived from an EMBL/GenBank/DDBJ whole genome shotgun (WGS) entry which is preliminary data.</text>
</comment>
<reference evidence="2 3" key="1">
    <citation type="journal article" date="2023" name="Plants (Basel)">
        <title>Bridging the Gap: Combining Genomics and Transcriptomics Approaches to Understand Stylosanthes scabra, an Orphan Legume from the Brazilian Caatinga.</title>
        <authorList>
            <person name="Ferreira-Neto J.R.C."/>
            <person name="da Silva M.D."/>
            <person name="Binneck E."/>
            <person name="de Melo N.F."/>
            <person name="da Silva R.H."/>
            <person name="de Melo A.L.T.M."/>
            <person name="Pandolfi V."/>
            <person name="Bustamante F.O."/>
            <person name="Brasileiro-Vidal A.C."/>
            <person name="Benko-Iseppon A.M."/>
        </authorList>
    </citation>
    <scope>NUCLEOTIDE SEQUENCE [LARGE SCALE GENOMIC DNA]</scope>
    <source>
        <tissue evidence="2">Leaves</tissue>
    </source>
</reference>
<feature type="transmembrane region" description="Helical" evidence="1">
    <location>
        <begin position="6"/>
        <end position="29"/>
    </location>
</feature>
<evidence type="ECO:0000256" key="1">
    <source>
        <dbReference type="SAM" id="Phobius"/>
    </source>
</evidence>
<protein>
    <submittedName>
        <fullName evidence="2">Uncharacterized protein</fullName>
    </submittedName>
</protein>
<evidence type="ECO:0000313" key="3">
    <source>
        <dbReference type="Proteomes" id="UP001341840"/>
    </source>
</evidence>
<keyword evidence="1" id="KW-0472">Membrane</keyword>